<gene>
    <name evidence="2" type="ORF">PZH42_28490</name>
</gene>
<feature type="non-terminal residue" evidence="2">
    <location>
        <position position="1"/>
    </location>
</feature>
<accession>A0AAW6MCP5</accession>
<feature type="domain" description="Beta-lactamase-related" evidence="1">
    <location>
        <begin position="6"/>
        <end position="100"/>
    </location>
</feature>
<dbReference type="Proteomes" id="UP001221924">
    <property type="component" value="Unassembled WGS sequence"/>
</dbReference>
<evidence type="ECO:0000313" key="3">
    <source>
        <dbReference type="Proteomes" id="UP001221924"/>
    </source>
</evidence>
<dbReference type="EMBL" id="JARFID010000517">
    <property type="protein sequence ID" value="MDE8697968.1"/>
    <property type="molecule type" value="Genomic_DNA"/>
</dbReference>
<comment type="caution">
    <text evidence="2">The sequence shown here is derived from an EMBL/GenBank/DDBJ whole genome shotgun (WGS) entry which is preliminary data.</text>
</comment>
<dbReference type="RefSeq" id="WP_275202998.1">
    <property type="nucleotide sequence ID" value="NZ_JARFID010000517.1"/>
</dbReference>
<evidence type="ECO:0000259" key="1">
    <source>
        <dbReference type="Pfam" id="PF00144"/>
    </source>
</evidence>
<dbReference type="Gene3D" id="3.40.710.10">
    <property type="entry name" value="DD-peptidase/beta-lactamase superfamily"/>
    <property type="match status" value="1"/>
</dbReference>
<dbReference type="PANTHER" id="PTHR43283:SF7">
    <property type="entry name" value="BETA-LACTAMASE-RELATED DOMAIN-CONTAINING PROTEIN"/>
    <property type="match status" value="1"/>
</dbReference>
<dbReference type="InterPro" id="IPR012338">
    <property type="entry name" value="Beta-lactam/transpept-like"/>
</dbReference>
<dbReference type="SUPFAM" id="SSF56601">
    <property type="entry name" value="beta-lactamase/transpeptidase-like"/>
    <property type="match status" value="1"/>
</dbReference>
<evidence type="ECO:0000313" key="2">
    <source>
        <dbReference type="EMBL" id="MDE8697968.1"/>
    </source>
</evidence>
<dbReference type="AlphaFoldDB" id="A0AAW6MCP5"/>
<keyword evidence="2" id="KW-0378">Hydrolase</keyword>
<name>A0AAW6MCP5_9BACE</name>
<dbReference type="PANTHER" id="PTHR43283">
    <property type="entry name" value="BETA-LACTAMASE-RELATED"/>
    <property type="match status" value="1"/>
</dbReference>
<sequence length="102" mass="11392">VSENLKAMTIRDLLTMTCGHDTAPSVNTQATESPAKDWVEQFLAHPVEHKPGTLFAYNSLGTYMLSAIVQKVTGEKLVVYVYQRLFRPLGIVNVKWQESPQG</sequence>
<dbReference type="GO" id="GO:0016787">
    <property type="term" value="F:hydrolase activity"/>
    <property type="evidence" value="ECO:0007669"/>
    <property type="project" value="UniProtKB-KW"/>
</dbReference>
<protein>
    <submittedName>
        <fullName evidence="2">Serine hydrolase</fullName>
    </submittedName>
</protein>
<dbReference type="Pfam" id="PF00144">
    <property type="entry name" value="Beta-lactamase"/>
    <property type="match status" value="1"/>
</dbReference>
<proteinExistence type="predicted"/>
<organism evidence="2 3">
    <name type="scientific">Bacteroides cellulosilyticus</name>
    <dbReference type="NCBI Taxonomy" id="246787"/>
    <lineage>
        <taxon>Bacteria</taxon>
        <taxon>Pseudomonadati</taxon>
        <taxon>Bacteroidota</taxon>
        <taxon>Bacteroidia</taxon>
        <taxon>Bacteroidales</taxon>
        <taxon>Bacteroidaceae</taxon>
        <taxon>Bacteroides</taxon>
    </lineage>
</organism>
<feature type="non-terminal residue" evidence="2">
    <location>
        <position position="102"/>
    </location>
</feature>
<dbReference type="InterPro" id="IPR050789">
    <property type="entry name" value="Diverse_Enzym_Activities"/>
</dbReference>
<dbReference type="InterPro" id="IPR001466">
    <property type="entry name" value="Beta-lactam-related"/>
</dbReference>
<reference evidence="2" key="1">
    <citation type="submission" date="2023-03" db="EMBL/GenBank/DDBJ databases">
        <title>DFI Biobank Strains.</title>
        <authorList>
            <person name="Mostad J."/>
            <person name="Paddock L."/>
            <person name="Medina S."/>
            <person name="Waligurski E."/>
            <person name="Barat B."/>
            <person name="Smith R."/>
            <person name="Burgo V."/>
            <person name="Metcalfe C."/>
            <person name="Woodson C."/>
            <person name="Sundararajan A."/>
            <person name="Ramaswamy R."/>
            <person name="Lin H."/>
            <person name="Pamer E.G."/>
        </authorList>
    </citation>
    <scope>NUCLEOTIDE SEQUENCE</scope>
    <source>
        <strain evidence="2">DFI.9.5</strain>
    </source>
</reference>